<keyword evidence="1" id="KW-1133">Transmembrane helix</keyword>
<reference evidence="2 3" key="1">
    <citation type="submission" date="2017-11" db="EMBL/GenBank/DDBJ databases">
        <title>Understudied soil microbes with underappreciated capabilities: Untangling the Clostridium saccharolyticum group.</title>
        <authorList>
            <person name="Leschine S."/>
        </authorList>
    </citation>
    <scope>NUCLEOTIDE SEQUENCE [LARGE SCALE GENOMIC DNA]</scope>
    <source>
        <strain evidence="2 3">18A</strain>
    </source>
</reference>
<gene>
    <name evidence="2" type="ORF">H171_2971</name>
</gene>
<keyword evidence="1" id="KW-0472">Membrane</keyword>
<protein>
    <submittedName>
        <fullName evidence="2">Uncharacterized protein</fullName>
    </submittedName>
</protein>
<dbReference type="EMBL" id="PGET01000001">
    <property type="protein sequence ID" value="PJJ29430.1"/>
    <property type="molecule type" value="Genomic_DNA"/>
</dbReference>
<dbReference type="Proteomes" id="UP000231092">
    <property type="component" value="Unassembled WGS sequence"/>
</dbReference>
<proteinExistence type="predicted"/>
<evidence type="ECO:0000256" key="1">
    <source>
        <dbReference type="SAM" id="Phobius"/>
    </source>
</evidence>
<feature type="transmembrane region" description="Helical" evidence="1">
    <location>
        <begin position="26"/>
        <end position="44"/>
    </location>
</feature>
<evidence type="ECO:0000313" key="2">
    <source>
        <dbReference type="EMBL" id="PJJ29430.1"/>
    </source>
</evidence>
<dbReference type="AlphaFoldDB" id="A0A2M8Z7L4"/>
<sequence>MFYDAAAAGGVPLKYQVKKTRSVSRILALLCCIALLFGELNVLGMDWNPGQALLIITQALPKGYTHPKKNDAVAEFPGALEEEAAGETLVDAWSRYLIGILPLKYLVVKELFLIAPLVLWSERTMLMKEGAAGREYLIRYIHDSDGEKGVRAEI</sequence>
<name>A0A2M8Z7L4_9FIRM</name>
<feature type="transmembrane region" description="Helical" evidence="1">
    <location>
        <begin position="96"/>
        <end position="120"/>
    </location>
</feature>
<comment type="caution">
    <text evidence="2">The sequence shown here is derived from an EMBL/GenBank/DDBJ whole genome shotgun (WGS) entry which is preliminary data.</text>
</comment>
<accession>A0A2M8Z7L4</accession>
<evidence type="ECO:0000313" key="3">
    <source>
        <dbReference type="Proteomes" id="UP000231092"/>
    </source>
</evidence>
<organism evidence="2 3">
    <name type="scientific">[Clostridium] celerecrescens 18A</name>
    <dbReference type="NCBI Taxonomy" id="1286362"/>
    <lineage>
        <taxon>Bacteria</taxon>
        <taxon>Bacillati</taxon>
        <taxon>Bacillota</taxon>
        <taxon>Clostridia</taxon>
        <taxon>Lachnospirales</taxon>
        <taxon>Lachnospiraceae</taxon>
        <taxon>Lacrimispora</taxon>
    </lineage>
</organism>
<keyword evidence="1" id="KW-0812">Transmembrane</keyword>